<dbReference type="AlphaFoldDB" id="A0A853IFI3"/>
<sequence>MTPDHNITSTLAALDYYTHTKQVIIKDLSEVLGCEQDDIFYSWCFRKFKQHGELVKLDYIYFFHGYECDIRSKDKSQYIRIDFGPGGRIDTFSEWGLYNFVVSFKSQNSALLSLHEYLIKTVETRSRSETSNNSERDILSELIDYMKKDGYLYQAFYEPLNYENKLNFPVDEIKYFDEAVSNRLIISTD</sequence>
<evidence type="ECO:0000259" key="1">
    <source>
        <dbReference type="Pfam" id="PF21837"/>
    </source>
</evidence>
<dbReference type="Proteomes" id="UP000569732">
    <property type="component" value="Unassembled WGS sequence"/>
</dbReference>
<organism evidence="2 3">
    <name type="scientific">Spartinivicinus marinus</name>
    <dbReference type="NCBI Taxonomy" id="2994442"/>
    <lineage>
        <taxon>Bacteria</taxon>
        <taxon>Pseudomonadati</taxon>
        <taxon>Pseudomonadota</taxon>
        <taxon>Gammaproteobacteria</taxon>
        <taxon>Oceanospirillales</taxon>
        <taxon>Zooshikellaceae</taxon>
        <taxon>Spartinivicinus</taxon>
    </lineage>
</organism>
<name>A0A853IFI3_9GAMM</name>
<dbReference type="InterPro" id="IPR054191">
    <property type="entry name" value="DUF6896"/>
</dbReference>
<dbReference type="Pfam" id="PF21837">
    <property type="entry name" value="DUF6896"/>
    <property type="match status" value="1"/>
</dbReference>
<dbReference type="RefSeq" id="WP_180568297.1">
    <property type="nucleotide sequence ID" value="NZ_JACCKB010000012.1"/>
</dbReference>
<evidence type="ECO:0000313" key="3">
    <source>
        <dbReference type="Proteomes" id="UP000569732"/>
    </source>
</evidence>
<comment type="caution">
    <text evidence="2">The sequence shown here is derived from an EMBL/GenBank/DDBJ whole genome shotgun (WGS) entry which is preliminary data.</text>
</comment>
<gene>
    <name evidence="2" type="ORF">H0A36_09605</name>
</gene>
<feature type="domain" description="DUF6896" evidence="1">
    <location>
        <begin position="12"/>
        <end position="155"/>
    </location>
</feature>
<reference evidence="2 3" key="1">
    <citation type="submission" date="2020-07" db="EMBL/GenBank/DDBJ databases">
        <title>Endozoicomonas sp. nov., isolated from sediment.</title>
        <authorList>
            <person name="Gu T."/>
        </authorList>
    </citation>
    <scope>NUCLEOTIDE SEQUENCE [LARGE SCALE GENOMIC DNA]</scope>
    <source>
        <strain evidence="2 3">SM1973</strain>
    </source>
</reference>
<dbReference type="EMBL" id="JACCKB010000012">
    <property type="protein sequence ID" value="NYZ66266.1"/>
    <property type="molecule type" value="Genomic_DNA"/>
</dbReference>
<protein>
    <recommendedName>
        <fullName evidence="1">DUF6896 domain-containing protein</fullName>
    </recommendedName>
</protein>
<evidence type="ECO:0000313" key="2">
    <source>
        <dbReference type="EMBL" id="NYZ66266.1"/>
    </source>
</evidence>
<keyword evidence="3" id="KW-1185">Reference proteome</keyword>
<accession>A0A853IFI3</accession>
<proteinExistence type="predicted"/>